<feature type="transmembrane region" description="Helical" evidence="1">
    <location>
        <begin position="108"/>
        <end position="126"/>
    </location>
</feature>
<evidence type="ECO:0000313" key="2">
    <source>
        <dbReference type="EMBL" id="QDS85964.1"/>
    </source>
</evidence>
<proteinExistence type="predicted"/>
<dbReference type="InterPro" id="IPR007163">
    <property type="entry name" value="VCA0040-like"/>
</dbReference>
<name>A0A517LTK6_9BACT</name>
<feature type="transmembrane region" description="Helical" evidence="1">
    <location>
        <begin position="85"/>
        <end position="102"/>
    </location>
</feature>
<gene>
    <name evidence="2" type="ORF">EC9_01220</name>
</gene>
<dbReference type="Pfam" id="PF04018">
    <property type="entry name" value="VCA0040-like"/>
    <property type="match status" value="1"/>
</dbReference>
<organism evidence="2 3">
    <name type="scientific">Rosistilla ulvae</name>
    <dbReference type="NCBI Taxonomy" id="1930277"/>
    <lineage>
        <taxon>Bacteria</taxon>
        <taxon>Pseudomonadati</taxon>
        <taxon>Planctomycetota</taxon>
        <taxon>Planctomycetia</taxon>
        <taxon>Pirellulales</taxon>
        <taxon>Pirellulaceae</taxon>
        <taxon>Rosistilla</taxon>
    </lineage>
</organism>
<dbReference type="EMBL" id="CP036261">
    <property type="protein sequence ID" value="QDS85964.1"/>
    <property type="molecule type" value="Genomic_DNA"/>
</dbReference>
<reference evidence="2 3" key="1">
    <citation type="submission" date="2019-02" db="EMBL/GenBank/DDBJ databases">
        <title>Deep-cultivation of Planctomycetes and their phenomic and genomic characterization uncovers novel biology.</title>
        <authorList>
            <person name="Wiegand S."/>
            <person name="Jogler M."/>
            <person name="Boedeker C."/>
            <person name="Pinto D."/>
            <person name="Vollmers J."/>
            <person name="Rivas-Marin E."/>
            <person name="Kohn T."/>
            <person name="Peeters S.H."/>
            <person name="Heuer A."/>
            <person name="Rast P."/>
            <person name="Oberbeckmann S."/>
            <person name="Bunk B."/>
            <person name="Jeske O."/>
            <person name="Meyerdierks A."/>
            <person name="Storesund J.E."/>
            <person name="Kallscheuer N."/>
            <person name="Luecker S."/>
            <person name="Lage O.M."/>
            <person name="Pohl T."/>
            <person name="Merkel B.J."/>
            <person name="Hornburger P."/>
            <person name="Mueller R.-W."/>
            <person name="Bruemmer F."/>
            <person name="Labrenz M."/>
            <person name="Spormann A.M."/>
            <person name="Op den Camp H."/>
            <person name="Overmann J."/>
            <person name="Amann R."/>
            <person name="Jetten M.S.M."/>
            <person name="Mascher T."/>
            <person name="Medema M.H."/>
            <person name="Devos D.P."/>
            <person name="Kaster A.-K."/>
            <person name="Ovreas L."/>
            <person name="Rohde M."/>
            <person name="Galperin M.Y."/>
            <person name="Jogler C."/>
        </authorList>
    </citation>
    <scope>NUCLEOTIDE SEQUENCE [LARGE SCALE GENOMIC DNA]</scope>
    <source>
        <strain evidence="2 3">EC9</strain>
    </source>
</reference>
<keyword evidence="1" id="KW-1133">Transmembrane helix</keyword>
<dbReference type="Proteomes" id="UP000319557">
    <property type="component" value="Chromosome"/>
</dbReference>
<dbReference type="PANTHER" id="PTHR37308:SF1">
    <property type="entry name" value="POLYPRENYL-PHOSPHATE TRANSPORTER"/>
    <property type="match status" value="1"/>
</dbReference>
<keyword evidence="1" id="KW-0472">Membrane</keyword>
<protein>
    <recommendedName>
        <fullName evidence="4">DUF368 domain-containing protein</fullName>
    </recommendedName>
</protein>
<evidence type="ECO:0000256" key="1">
    <source>
        <dbReference type="SAM" id="Phobius"/>
    </source>
</evidence>
<keyword evidence="3" id="KW-1185">Reference proteome</keyword>
<dbReference type="KEGG" id="ruv:EC9_01220"/>
<feature type="transmembrane region" description="Helical" evidence="1">
    <location>
        <begin position="268"/>
        <end position="288"/>
    </location>
</feature>
<evidence type="ECO:0000313" key="3">
    <source>
        <dbReference type="Proteomes" id="UP000319557"/>
    </source>
</evidence>
<dbReference type="AlphaFoldDB" id="A0A517LTK6"/>
<keyword evidence="1" id="KW-0812">Transmembrane</keyword>
<accession>A0A517LTK6</accession>
<evidence type="ECO:0008006" key="4">
    <source>
        <dbReference type="Google" id="ProtNLM"/>
    </source>
</evidence>
<feature type="transmembrane region" description="Helical" evidence="1">
    <location>
        <begin position="189"/>
        <end position="207"/>
    </location>
</feature>
<sequence length="306" mass="33037">MGAADSVPGVSGGTVALILGHYHRLVAAISHFDREAFSLALARKWRQLAEHIDLRFLVALGLGIGIAIVSLASLLHWLLENRLPGTLAVFMGLIVASIWIVARQVQQWNAAAGMAVILGTCAGYLVSSLSPLVGDPGYLYLFFSGVLGITAMILPGISGSFVLVLLGVYHHVIGLVKALPRGELGVDGFVQILVFVSGCAIGLAAFTRVLRWLLEHYQNVTFACLLGLMVGSLKRVWPLQQPTAETAAEKFSHRVFEFVPIDQWSQPIWPLLLLCIGAASFVLVLEMVSVRMYSNHNANTSLIDGK</sequence>
<feature type="transmembrane region" description="Helical" evidence="1">
    <location>
        <begin position="138"/>
        <end position="169"/>
    </location>
</feature>
<feature type="transmembrane region" description="Helical" evidence="1">
    <location>
        <begin position="56"/>
        <end position="78"/>
    </location>
</feature>
<dbReference type="PANTHER" id="PTHR37308">
    <property type="entry name" value="INTEGRAL MEMBRANE PROTEIN"/>
    <property type="match status" value="1"/>
</dbReference>